<dbReference type="GO" id="GO:0004722">
    <property type="term" value="F:protein serine/threonine phosphatase activity"/>
    <property type="evidence" value="ECO:0007669"/>
    <property type="project" value="InterPro"/>
</dbReference>
<evidence type="ECO:0000313" key="3">
    <source>
        <dbReference type="EMBL" id="KAF9071699.1"/>
    </source>
</evidence>
<comment type="caution">
    <text evidence="3">The sequence shown here is derived from an EMBL/GenBank/DDBJ whole genome shotgun (WGS) entry which is preliminary data.</text>
</comment>
<dbReference type="Proteomes" id="UP000772434">
    <property type="component" value="Unassembled WGS sequence"/>
</dbReference>
<evidence type="ECO:0000256" key="1">
    <source>
        <dbReference type="SAM" id="MobiDB-lite"/>
    </source>
</evidence>
<feature type="domain" description="PPM-type phosphatase" evidence="2">
    <location>
        <begin position="35"/>
        <end position="464"/>
    </location>
</feature>
<gene>
    <name evidence="3" type="ORF">BDP27DRAFT_1321759</name>
</gene>
<protein>
    <submittedName>
        <fullName evidence="3">Phosphatase 2C-like domain-containing protein</fullName>
    </submittedName>
</protein>
<dbReference type="PANTHER" id="PTHR13832">
    <property type="entry name" value="PROTEIN PHOSPHATASE 2C"/>
    <property type="match status" value="1"/>
</dbReference>
<name>A0A9P5PSV6_9AGAR</name>
<dbReference type="SMART" id="SM00332">
    <property type="entry name" value="PP2Cc"/>
    <property type="match status" value="1"/>
</dbReference>
<dbReference type="InterPro" id="IPR015655">
    <property type="entry name" value="PP2C"/>
</dbReference>
<accession>A0A9P5PSV6</accession>
<dbReference type="PROSITE" id="PS51746">
    <property type="entry name" value="PPM_2"/>
    <property type="match status" value="1"/>
</dbReference>
<keyword evidence="4" id="KW-1185">Reference proteome</keyword>
<evidence type="ECO:0000259" key="2">
    <source>
        <dbReference type="PROSITE" id="PS51746"/>
    </source>
</evidence>
<dbReference type="InterPro" id="IPR036457">
    <property type="entry name" value="PPM-type-like_dom_sf"/>
</dbReference>
<dbReference type="AlphaFoldDB" id="A0A9P5PSV6"/>
<proteinExistence type="predicted"/>
<dbReference type="CDD" id="cd00143">
    <property type="entry name" value="PP2Cc"/>
    <property type="match status" value="1"/>
</dbReference>
<dbReference type="Gene3D" id="3.60.40.10">
    <property type="entry name" value="PPM-type phosphatase domain"/>
    <property type="match status" value="1"/>
</dbReference>
<dbReference type="EMBL" id="JADNRY010000030">
    <property type="protein sequence ID" value="KAF9071699.1"/>
    <property type="molecule type" value="Genomic_DNA"/>
</dbReference>
<organism evidence="3 4">
    <name type="scientific">Rhodocollybia butyracea</name>
    <dbReference type="NCBI Taxonomy" id="206335"/>
    <lineage>
        <taxon>Eukaryota</taxon>
        <taxon>Fungi</taxon>
        <taxon>Dikarya</taxon>
        <taxon>Basidiomycota</taxon>
        <taxon>Agaricomycotina</taxon>
        <taxon>Agaricomycetes</taxon>
        <taxon>Agaricomycetidae</taxon>
        <taxon>Agaricales</taxon>
        <taxon>Marasmiineae</taxon>
        <taxon>Omphalotaceae</taxon>
        <taxon>Rhodocollybia</taxon>
    </lineage>
</organism>
<dbReference type="InterPro" id="IPR001932">
    <property type="entry name" value="PPM-type_phosphatase-like_dom"/>
</dbReference>
<dbReference type="OrthoDB" id="420076at2759"/>
<feature type="region of interest" description="Disordered" evidence="1">
    <location>
        <begin position="231"/>
        <end position="252"/>
    </location>
</feature>
<sequence length="464" mass="51742">MGWEGLDFTYIPLSKEQVVAELELLSAPNVFHNGTTHTASLQPHPNKHTQDRHIAENWNLQEDGIWKFRALFDGHAAGDETVDYVFSTLPSKIKSSLIAIPTEERDNAGTISSMLRDAVSSLDDSIRQGILELFPSVEHIEKLSDEDIRLIVNDRPPEQIHRSGATVPSPTGPISLTEKYADRGSNNIKVTRGMRGTTVLAVLISPNRGIWTASLGDCQAILGQQTLSPLHKEPEMKNPSWTKTQLGKNHNASEPSELARLKLEHPGEEEFVVEKNRVLGLIAVTRAIGDHQFKLPAIYSKRIFGLTAPGMNRPEVHLQMLTERVRTPPYVSGVPEVEYVKLGGEAKACLIMCSDGLMDLYGGEDWQEKHIELKEMFKHWMDQVGEKLDLALSPSSGALKLFNGMDNLALSLIHRGLHGPPISLMGLNWTDEDGLERMSKFLTLRAPEYNDKWMDDTTVLVEIL</sequence>
<dbReference type="Pfam" id="PF00481">
    <property type="entry name" value="PP2C"/>
    <property type="match status" value="1"/>
</dbReference>
<feature type="compositionally biased region" description="Polar residues" evidence="1">
    <location>
        <begin position="239"/>
        <end position="252"/>
    </location>
</feature>
<evidence type="ECO:0000313" key="4">
    <source>
        <dbReference type="Proteomes" id="UP000772434"/>
    </source>
</evidence>
<reference evidence="3" key="1">
    <citation type="submission" date="2020-11" db="EMBL/GenBank/DDBJ databases">
        <authorList>
            <consortium name="DOE Joint Genome Institute"/>
            <person name="Ahrendt S."/>
            <person name="Riley R."/>
            <person name="Andreopoulos W."/>
            <person name="Labutti K."/>
            <person name="Pangilinan J."/>
            <person name="Ruiz-Duenas F.J."/>
            <person name="Barrasa J.M."/>
            <person name="Sanchez-Garcia M."/>
            <person name="Camarero S."/>
            <person name="Miyauchi S."/>
            <person name="Serrano A."/>
            <person name="Linde D."/>
            <person name="Babiker R."/>
            <person name="Drula E."/>
            <person name="Ayuso-Fernandez I."/>
            <person name="Pacheco R."/>
            <person name="Padilla G."/>
            <person name="Ferreira P."/>
            <person name="Barriuso J."/>
            <person name="Kellner H."/>
            <person name="Castanera R."/>
            <person name="Alfaro M."/>
            <person name="Ramirez L."/>
            <person name="Pisabarro A.G."/>
            <person name="Kuo A."/>
            <person name="Tritt A."/>
            <person name="Lipzen A."/>
            <person name="He G."/>
            <person name="Yan M."/>
            <person name="Ng V."/>
            <person name="Cullen D."/>
            <person name="Martin F."/>
            <person name="Rosso M.-N."/>
            <person name="Henrissat B."/>
            <person name="Hibbett D."/>
            <person name="Martinez A.T."/>
            <person name="Grigoriev I.V."/>
        </authorList>
    </citation>
    <scope>NUCLEOTIDE SEQUENCE</scope>
    <source>
        <strain evidence="3">AH 40177</strain>
    </source>
</reference>
<dbReference type="PANTHER" id="PTHR13832:SF792">
    <property type="entry name" value="GM14286P"/>
    <property type="match status" value="1"/>
</dbReference>
<dbReference type="SUPFAM" id="SSF81606">
    <property type="entry name" value="PP2C-like"/>
    <property type="match status" value="1"/>
</dbReference>